<dbReference type="EMBL" id="FOHS01000002">
    <property type="protein sequence ID" value="SET35646.1"/>
    <property type="molecule type" value="Genomic_DNA"/>
</dbReference>
<evidence type="ECO:0000259" key="2">
    <source>
        <dbReference type="Pfam" id="PF01551"/>
    </source>
</evidence>
<dbReference type="Gene3D" id="2.70.70.10">
    <property type="entry name" value="Glucose Permease (Domain IIA)"/>
    <property type="match status" value="1"/>
</dbReference>
<evidence type="ECO:0000313" key="4">
    <source>
        <dbReference type="Proteomes" id="UP000198697"/>
    </source>
</evidence>
<dbReference type="CDD" id="cd12797">
    <property type="entry name" value="M23_peptidase"/>
    <property type="match status" value="1"/>
</dbReference>
<feature type="chain" id="PRO_5011469194" evidence="1">
    <location>
        <begin position="24"/>
        <end position="274"/>
    </location>
</feature>
<dbReference type="AlphaFoldDB" id="A0A1I0DTW0"/>
<feature type="domain" description="M23ase beta-sheet core" evidence="2">
    <location>
        <begin position="146"/>
        <end position="248"/>
    </location>
</feature>
<dbReference type="Pfam" id="PF01551">
    <property type="entry name" value="Peptidase_M23"/>
    <property type="match status" value="1"/>
</dbReference>
<dbReference type="RefSeq" id="WP_092770097.1">
    <property type="nucleotide sequence ID" value="NZ_FOHS01000002.1"/>
</dbReference>
<dbReference type="Proteomes" id="UP000198697">
    <property type="component" value="Unassembled WGS sequence"/>
</dbReference>
<organism evidence="3 4">
    <name type="scientific">Hymenobacter actinosclerus</name>
    <dbReference type="NCBI Taxonomy" id="82805"/>
    <lineage>
        <taxon>Bacteria</taxon>
        <taxon>Pseudomonadati</taxon>
        <taxon>Bacteroidota</taxon>
        <taxon>Cytophagia</taxon>
        <taxon>Cytophagales</taxon>
        <taxon>Hymenobacteraceae</taxon>
        <taxon>Hymenobacter</taxon>
    </lineage>
</organism>
<dbReference type="OrthoDB" id="9809488at2"/>
<dbReference type="GO" id="GO:0004222">
    <property type="term" value="F:metalloendopeptidase activity"/>
    <property type="evidence" value="ECO:0007669"/>
    <property type="project" value="TreeGrafter"/>
</dbReference>
<feature type="signal peptide" evidence="1">
    <location>
        <begin position="1"/>
        <end position="23"/>
    </location>
</feature>
<gene>
    <name evidence="3" type="ORF">SAMN04487998_1548</name>
</gene>
<dbReference type="PANTHER" id="PTHR21666">
    <property type="entry name" value="PEPTIDASE-RELATED"/>
    <property type="match status" value="1"/>
</dbReference>
<name>A0A1I0DTW0_9BACT</name>
<keyword evidence="3" id="KW-0378">Hydrolase</keyword>
<keyword evidence="4" id="KW-1185">Reference proteome</keyword>
<keyword evidence="1" id="KW-0732">Signal</keyword>
<dbReference type="PANTHER" id="PTHR21666:SF294">
    <property type="entry name" value="PEPTIDASE M23"/>
    <property type="match status" value="1"/>
</dbReference>
<evidence type="ECO:0000256" key="1">
    <source>
        <dbReference type="SAM" id="SignalP"/>
    </source>
</evidence>
<reference evidence="4" key="1">
    <citation type="submission" date="2016-10" db="EMBL/GenBank/DDBJ databases">
        <authorList>
            <person name="Varghese N."/>
            <person name="Submissions S."/>
        </authorList>
    </citation>
    <scope>NUCLEOTIDE SEQUENCE [LARGE SCALE GENOMIC DNA]</scope>
    <source>
        <strain evidence="4">DSM 15310</strain>
    </source>
</reference>
<dbReference type="InterPro" id="IPR050570">
    <property type="entry name" value="Cell_wall_metabolism_enzyme"/>
</dbReference>
<evidence type="ECO:0000313" key="3">
    <source>
        <dbReference type="EMBL" id="SET35646.1"/>
    </source>
</evidence>
<dbReference type="InterPro" id="IPR011055">
    <property type="entry name" value="Dup_hybrid_motif"/>
</dbReference>
<protein>
    <submittedName>
        <fullName evidence="3">Murein DD-endopeptidase MepM and murein hydrolase activator NlpD, contain LysM domain</fullName>
    </submittedName>
</protein>
<proteinExistence type="predicted"/>
<dbReference type="SUPFAM" id="SSF51261">
    <property type="entry name" value="Duplicated hybrid motif"/>
    <property type="match status" value="1"/>
</dbReference>
<sequence length="274" mass="29749">MLPASRHRLVLPLLLLASHLGWSQSNPGPVEITTTKYPDAVLVEARNTTAVPYTVLINFDLLNMYPSAKLPIRKVVEPGKKKVVLVRLTPSPGQRFQYRSEYNTYLGNTLAPPTGRGFVYQLPFEAGQPYRLIQGNNGPFSHAGKYAFDFSMPEGTVVCAARAGIVSQVKQDSDTGCLTRDCADQGNYITIFHDDGSFAKYVHLRLHGSLVEVGQRVAAGQPLGHSGNTGWSSGPHLHFQVDVPGEPMSVSVPVTFSINGQPLAELVSGTSYGR</sequence>
<dbReference type="STRING" id="82805.SAMN04487998_1548"/>
<accession>A0A1I0DTW0</accession>
<dbReference type="InterPro" id="IPR016047">
    <property type="entry name" value="M23ase_b-sheet_dom"/>
</dbReference>